<dbReference type="EMBL" id="RBTX01000090">
    <property type="protein sequence ID" value="RMU40108.1"/>
    <property type="molecule type" value="Genomic_DNA"/>
</dbReference>
<evidence type="ECO:0000313" key="1">
    <source>
        <dbReference type="EMBL" id="RMU40108.1"/>
    </source>
</evidence>
<dbReference type="Proteomes" id="UP000281514">
    <property type="component" value="Unassembled WGS sequence"/>
</dbReference>
<dbReference type="AlphaFoldDB" id="A0A3M5U4J6"/>
<accession>A0A3M5U4J6</accession>
<proteinExistence type="predicted"/>
<organism evidence="1 2">
    <name type="scientific">Pseudomonas avellanae</name>
    <dbReference type="NCBI Taxonomy" id="46257"/>
    <lineage>
        <taxon>Bacteria</taxon>
        <taxon>Pseudomonadati</taxon>
        <taxon>Pseudomonadota</taxon>
        <taxon>Gammaproteobacteria</taxon>
        <taxon>Pseudomonadales</taxon>
        <taxon>Pseudomonadaceae</taxon>
        <taxon>Pseudomonas</taxon>
    </lineage>
</organism>
<sequence length="81" mass="9298">MTQIHLPDGTEIIDDSELMPSHQARRMASEGMPAPEIATALELDLPTVELYLSWGPYESPEAYWMRRYNAGTHLDDEYEDE</sequence>
<name>A0A3M5U4J6_9PSED</name>
<gene>
    <name evidence="1" type="ORF">ALP32_200146</name>
</gene>
<protein>
    <submittedName>
        <fullName evidence="1">Uncharacterized protein</fullName>
    </submittedName>
</protein>
<reference evidence="1 2" key="1">
    <citation type="submission" date="2018-08" db="EMBL/GenBank/DDBJ databases">
        <title>Recombination of ecologically and evolutionarily significant loci maintains genetic cohesion in the Pseudomonas syringae species complex.</title>
        <authorList>
            <person name="Dillon M."/>
            <person name="Thakur S."/>
            <person name="Almeida R.N.D."/>
            <person name="Weir B.S."/>
            <person name="Guttman D.S."/>
        </authorList>
    </citation>
    <scope>NUCLEOTIDE SEQUENCE [LARGE SCALE GENOMIC DNA]</scope>
    <source>
        <strain evidence="1 2">ICMP 9749</strain>
    </source>
</reference>
<evidence type="ECO:0000313" key="2">
    <source>
        <dbReference type="Proteomes" id="UP000281514"/>
    </source>
</evidence>
<comment type="caution">
    <text evidence="1">The sequence shown here is derived from an EMBL/GenBank/DDBJ whole genome shotgun (WGS) entry which is preliminary data.</text>
</comment>
<dbReference type="RefSeq" id="WP_024421166.1">
    <property type="nucleotide sequence ID" value="NZ_BMNO01000247.1"/>
</dbReference>